<dbReference type="InterPro" id="IPR020846">
    <property type="entry name" value="MFS_dom"/>
</dbReference>
<evidence type="ECO:0000256" key="1">
    <source>
        <dbReference type="ARBA" id="ARBA00004141"/>
    </source>
</evidence>
<reference evidence="7 8" key="1">
    <citation type="submission" date="2016-12" db="EMBL/GenBank/DDBJ databases">
        <title>The genomes of Aspergillus section Nigri reveals drivers in fungal speciation.</title>
        <authorList>
            <consortium name="DOE Joint Genome Institute"/>
            <person name="Vesth T.C."/>
            <person name="Nybo J."/>
            <person name="Theobald S."/>
            <person name="Brandl J."/>
            <person name="Frisvad J.C."/>
            <person name="Nielsen K.F."/>
            <person name="Lyhne E.K."/>
            <person name="Kogle M.E."/>
            <person name="Kuo A."/>
            <person name="Riley R."/>
            <person name="Clum A."/>
            <person name="Nolan M."/>
            <person name="Lipzen A."/>
            <person name="Salamov A."/>
            <person name="Henrissat B."/>
            <person name="Wiebenga A."/>
            <person name="De Vries R.P."/>
            <person name="Grigoriev I.V."/>
            <person name="Mortensen U.H."/>
            <person name="Andersen M.R."/>
            <person name="Baker S.E."/>
        </authorList>
    </citation>
    <scope>NUCLEOTIDE SEQUENCE [LARGE SCALE GENOMIC DNA]</scope>
    <source>
        <strain evidence="7 8">CBS 117.55</strain>
    </source>
</reference>
<feature type="transmembrane region" description="Helical" evidence="5">
    <location>
        <begin position="391"/>
        <end position="416"/>
    </location>
</feature>
<evidence type="ECO:0000313" key="7">
    <source>
        <dbReference type="EMBL" id="PWY86717.1"/>
    </source>
</evidence>
<dbReference type="PANTHER" id="PTHR23501">
    <property type="entry name" value="MAJOR FACILITATOR SUPERFAMILY"/>
    <property type="match status" value="1"/>
</dbReference>
<dbReference type="Gene3D" id="1.20.1720.10">
    <property type="entry name" value="Multidrug resistance protein D"/>
    <property type="match status" value="1"/>
</dbReference>
<feature type="transmembrane region" description="Helical" evidence="5">
    <location>
        <begin position="358"/>
        <end position="379"/>
    </location>
</feature>
<keyword evidence="2 5" id="KW-0812">Transmembrane</keyword>
<dbReference type="GeneID" id="37062418"/>
<keyword evidence="8" id="KW-1185">Reference proteome</keyword>
<keyword evidence="4 5" id="KW-0472">Membrane</keyword>
<feature type="transmembrane region" description="Helical" evidence="5">
    <location>
        <begin position="468"/>
        <end position="489"/>
    </location>
</feature>
<dbReference type="Gene3D" id="1.20.1250.20">
    <property type="entry name" value="MFS general substrate transporter like domains"/>
    <property type="match status" value="1"/>
</dbReference>
<feature type="non-terminal residue" evidence="7">
    <location>
        <position position="504"/>
    </location>
</feature>
<dbReference type="InterPro" id="IPR036259">
    <property type="entry name" value="MFS_trans_sf"/>
</dbReference>
<dbReference type="OrthoDB" id="10021397at2759"/>
<evidence type="ECO:0000256" key="4">
    <source>
        <dbReference type="ARBA" id="ARBA00023136"/>
    </source>
</evidence>
<dbReference type="AlphaFoldDB" id="A0A317WNT3"/>
<dbReference type="EMBL" id="MSFL01000007">
    <property type="protein sequence ID" value="PWY86717.1"/>
    <property type="molecule type" value="Genomic_DNA"/>
</dbReference>
<gene>
    <name evidence="7" type="ORF">BO70DRAFT_311419</name>
</gene>
<dbReference type="Pfam" id="PF07690">
    <property type="entry name" value="MFS_1"/>
    <property type="match status" value="1"/>
</dbReference>
<organism evidence="7 8">
    <name type="scientific">Aspergillus heteromorphus CBS 117.55</name>
    <dbReference type="NCBI Taxonomy" id="1448321"/>
    <lineage>
        <taxon>Eukaryota</taxon>
        <taxon>Fungi</taxon>
        <taxon>Dikarya</taxon>
        <taxon>Ascomycota</taxon>
        <taxon>Pezizomycotina</taxon>
        <taxon>Eurotiomycetes</taxon>
        <taxon>Eurotiomycetidae</taxon>
        <taxon>Eurotiales</taxon>
        <taxon>Aspergillaceae</taxon>
        <taxon>Aspergillus</taxon>
        <taxon>Aspergillus subgen. Circumdati</taxon>
    </lineage>
</organism>
<dbReference type="InterPro" id="IPR011701">
    <property type="entry name" value="MFS"/>
</dbReference>
<evidence type="ECO:0000256" key="2">
    <source>
        <dbReference type="ARBA" id="ARBA00022692"/>
    </source>
</evidence>
<proteinExistence type="predicted"/>
<feature type="transmembrane region" description="Helical" evidence="5">
    <location>
        <begin position="64"/>
        <end position="84"/>
    </location>
</feature>
<protein>
    <submittedName>
        <fullName evidence="7">MFS multidrug transporter-like protein</fullName>
    </submittedName>
</protein>
<keyword evidence="3 5" id="KW-1133">Transmembrane helix</keyword>
<evidence type="ECO:0000313" key="8">
    <source>
        <dbReference type="Proteomes" id="UP000247233"/>
    </source>
</evidence>
<dbReference type="Proteomes" id="UP000247233">
    <property type="component" value="Unassembled WGS sequence"/>
</dbReference>
<feature type="transmembrane region" description="Helical" evidence="5">
    <location>
        <begin position="153"/>
        <end position="173"/>
    </location>
</feature>
<name>A0A317WNT3_9EURO</name>
<dbReference type="GO" id="GO:0022857">
    <property type="term" value="F:transmembrane transporter activity"/>
    <property type="evidence" value="ECO:0007669"/>
    <property type="project" value="InterPro"/>
</dbReference>
<dbReference type="PROSITE" id="PS50850">
    <property type="entry name" value="MFS"/>
    <property type="match status" value="1"/>
</dbReference>
<dbReference type="PANTHER" id="PTHR23501:SF199">
    <property type="entry name" value="MFS EFFLUX TRANSPORTER INPD-RELATED"/>
    <property type="match status" value="1"/>
</dbReference>
<feature type="transmembrane region" description="Helical" evidence="5">
    <location>
        <begin position="90"/>
        <end position="115"/>
    </location>
</feature>
<dbReference type="VEuPathDB" id="FungiDB:BO70DRAFT_311419"/>
<feature type="transmembrane region" description="Helical" evidence="5">
    <location>
        <begin position="37"/>
        <end position="57"/>
    </location>
</feature>
<feature type="transmembrane region" description="Helical" evidence="5">
    <location>
        <begin position="227"/>
        <end position="244"/>
    </location>
</feature>
<evidence type="ECO:0000256" key="5">
    <source>
        <dbReference type="SAM" id="Phobius"/>
    </source>
</evidence>
<comment type="subcellular location">
    <subcellularLocation>
        <location evidence="1">Membrane</location>
        <topology evidence="1">Multi-pass membrane protein</topology>
    </subcellularLocation>
</comment>
<dbReference type="GO" id="GO:0005886">
    <property type="term" value="C:plasma membrane"/>
    <property type="evidence" value="ECO:0007669"/>
    <property type="project" value="TreeGrafter"/>
</dbReference>
<feature type="transmembrane region" description="Helical" evidence="5">
    <location>
        <begin position="194"/>
        <end position="215"/>
    </location>
</feature>
<dbReference type="SUPFAM" id="SSF103473">
    <property type="entry name" value="MFS general substrate transporter"/>
    <property type="match status" value="1"/>
</dbReference>
<accession>A0A317WNT3</accession>
<feature type="transmembrane region" description="Helical" evidence="5">
    <location>
        <begin position="264"/>
        <end position="284"/>
    </location>
</feature>
<feature type="domain" description="Major facilitator superfamily (MFS) profile" evidence="6">
    <location>
        <begin position="1"/>
        <end position="483"/>
    </location>
</feature>
<feature type="transmembrane region" description="Helical" evidence="5">
    <location>
        <begin position="304"/>
        <end position="324"/>
    </location>
</feature>
<feature type="transmembrane region" description="Helical" evidence="5">
    <location>
        <begin position="331"/>
        <end position="352"/>
    </location>
</feature>
<comment type="caution">
    <text evidence="7">The sequence shown here is derived from an EMBL/GenBank/DDBJ whole genome shotgun (WGS) entry which is preliminary data.</text>
</comment>
<feature type="transmembrane region" description="Helical" evidence="5">
    <location>
        <begin position="122"/>
        <end position="141"/>
    </location>
</feature>
<evidence type="ECO:0000256" key="3">
    <source>
        <dbReference type="ARBA" id="ARBA00022989"/>
    </source>
</evidence>
<sequence length="504" mass="54022">MFSLSLGTFLMALDSTIISVATPKISTDFHALDDVGWYMAAYGMTLCAFTPVLSSFYKHFDPKIVYLAVIFVFEVGSALCAAAPTSASFITGRAIAGLGAGGLLQGAFGLLTYVCDLKTRPLFMAIIVSLFGLMSGIGPLIGGAFTDDVTWRWCFWINLPIGGSVFFLVLFFMKLVGVDPTPRQIPLREKLRSFDVLGIILLLGSVICLFLALQIGGTQDPWSSSKPIGLLVGFGLLAIAFGLWQWKAGDQATIPLRFFNDRTVVWGSLYLFWDNMANYIAIYYMPYYFQAGQGVSPIRSAVEYISLAVPLMVCLLLGGGITTATGHYMPVILVAQVLAAVGTGLLTTININTTTAQWATYMALTGAGLGMGVNVPHIAIQAVFENDNDIFIANGIASFFGQLGGSMGVPIANAILLDALHTEVPKYVSNISADAVMDAGASGVNTLSSSPSVIHALRSAWAVSVAKVNILLVVVICISVPTALGMRWLNLKKISDQRELEKRE</sequence>
<dbReference type="RefSeq" id="XP_025400949.1">
    <property type="nucleotide sequence ID" value="XM_025540181.1"/>
</dbReference>
<evidence type="ECO:0000259" key="6">
    <source>
        <dbReference type="PROSITE" id="PS50850"/>
    </source>
</evidence>